<comment type="caution">
    <text evidence="1">The sequence shown here is derived from an EMBL/GenBank/DDBJ whole genome shotgun (WGS) entry which is preliminary data.</text>
</comment>
<proteinExistence type="predicted"/>
<reference evidence="2" key="2">
    <citation type="submission" date="2016-02" db="EMBL/GenBank/DDBJ databases">
        <title>Draft genome sequence of five rapidly growing Mycobacterium species.</title>
        <authorList>
            <person name="Katahira K."/>
            <person name="Gotou Y."/>
            <person name="Iida K."/>
            <person name="Ogura Y."/>
            <person name="Hayashi T."/>
        </authorList>
    </citation>
    <scope>NUCLEOTIDE SEQUENCE [LARGE SCALE GENOMIC DNA]</scope>
    <source>
        <strain evidence="2">JCM15654</strain>
    </source>
</reference>
<accession>A0A100VZY3</accession>
<gene>
    <name evidence="1" type="ORF">RMCB_3102</name>
</gene>
<organism evidence="1 2">
    <name type="scientific">Mycolicibacterium brisbanense</name>
    <dbReference type="NCBI Taxonomy" id="146020"/>
    <lineage>
        <taxon>Bacteria</taxon>
        <taxon>Bacillati</taxon>
        <taxon>Actinomycetota</taxon>
        <taxon>Actinomycetes</taxon>
        <taxon>Mycobacteriales</taxon>
        <taxon>Mycobacteriaceae</taxon>
        <taxon>Mycolicibacterium</taxon>
    </lineage>
</organism>
<dbReference type="Proteomes" id="UP000069620">
    <property type="component" value="Unassembled WGS sequence"/>
</dbReference>
<name>A0A100VZY3_9MYCO</name>
<evidence type="ECO:0000313" key="2">
    <source>
        <dbReference type="Proteomes" id="UP000069620"/>
    </source>
</evidence>
<keyword evidence="2" id="KW-1185">Reference proteome</keyword>
<dbReference type="EMBL" id="BCSX01000024">
    <property type="protein sequence ID" value="GAS89006.1"/>
    <property type="molecule type" value="Genomic_DNA"/>
</dbReference>
<evidence type="ECO:0000313" key="1">
    <source>
        <dbReference type="EMBL" id="GAS89006.1"/>
    </source>
</evidence>
<dbReference type="AlphaFoldDB" id="A0A100VZY3"/>
<reference evidence="2" key="1">
    <citation type="journal article" date="2016" name="Genome Announc.">
        <title>Draft Genome Sequences of Five Rapidly Growing Mycobacterium Species, M. thermoresistibile, M. fortuitum subsp. acetamidolyticum, M. canariasense, M. brisbanense, and M. novocastrense.</title>
        <authorList>
            <person name="Katahira K."/>
            <person name="Ogura Y."/>
            <person name="Gotoh Y."/>
            <person name="Hayashi T."/>
        </authorList>
    </citation>
    <scope>NUCLEOTIDE SEQUENCE [LARGE SCALE GENOMIC DNA]</scope>
    <source>
        <strain evidence="2">JCM15654</strain>
    </source>
</reference>
<protein>
    <submittedName>
        <fullName evidence="1">Multidrug resistance-associated protein 7</fullName>
    </submittedName>
</protein>
<sequence>MRGNDVSFPLEDDDSLRCPPLPVLPEMYADLDMQLLTAHNEQQLAAAVVAGTREVLDRLAHIGSPSTLASVGPDAVVRQLRSCVAELLAEGNDDYATWLQSVVDVLEAHLRLQVECAEEILNAGTYADTAQAITESVSSLQAAADAVAAYPFAPYPPRRRADPPDYQLMIRAGTCLAAETHRVPLRTHLDGVGGAAGSPEFNPYVAALLNLELTTHRRLYRLFYELCFHVGFDLNSTSHSLFDSPDMVDTKEL</sequence>